<dbReference type="InParanoid" id="A0A2K3D3L4"/>
<dbReference type="InterPro" id="IPR014025">
    <property type="entry name" value="Glutaredoxin_subgr"/>
</dbReference>
<dbReference type="OrthoDB" id="418495at2759"/>
<evidence type="ECO:0000256" key="3">
    <source>
        <dbReference type="ARBA" id="ARBA00022982"/>
    </source>
</evidence>
<dbReference type="GO" id="GO:0015038">
    <property type="term" value="F:glutathione disulfide oxidoreductase activity"/>
    <property type="evidence" value="ECO:0000318"/>
    <property type="project" value="GO_Central"/>
</dbReference>
<dbReference type="EMBL" id="CM008973">
    <property type="protein sequence ID" value="PNW75128.1"/>
    <property type="molecule type" value="Genomic_DNA"/>
</dbReference>
<name>A0A2K3D3L4_CHLRE</name>
<dbReference type="FunFam" id="3.40.30.10:FF:000026">
    <property type="entry name" value="Glutaredoxin 2"/>
    <property type="match status" value="1"/>
</dbReference>
<sequence length="106" mass="11409">MATKLDSIRETVAKNKVVVYSKTHCPYCMKAKSSINQFLQPSQYTVIELDGRADMDEMQDALRELTGARSVPRVFVGGKFLGGGDDTAAAAANGTLKKLLQEAGAL</sequence>
<evidence type="ECO:0000256" key="5">
    <source>
        <dbReference type="ARBA" id="ARBA00023284"/>
    </source>
</evidence>
<gene>
    <name evidence="7" type="ORF">CHLRE_12g513750v5</name>
</gene>
<dbReference type="Gene3D" id="3.40.30.10">
    <property type="entry name" value="Glutaredoxin"/>
    <property type="match status" value="1"/>
</dbReference>
<dbReference type="InterPro" id="IPR011767">
    <property type="entry name" value="GLR_AS"/>
</dbReference>
<evidence type="ECO:0000256" key="1">
    <source>
        <dbReference type="ARBA" id="ARBA00007190"/>
    </source>
</evidence>
<feature type="domain" description="Glutaredoxin" evidence="6">
    <location>
        <begin position="17"/>
        <end position="80"/>
    </location>
</feature>
<dbReference type="GO" id="GO:0005737">
    <property type="term" value="C:cytoplasm"/>
    <property type="evidence" value="ECO:0000318"/>
    <property type="project" value="GO_Central"/>
</dbReference>
<dbReference type="PANTHER" id="PTHR45694:SF5">
    <property type="entry name" value="GLUTAREDOXIN 2"/>
    <property type="match status" value="1"/>
</dbReference>
<dbReference type="KEGG" id="cre:CHLRE_12g513750v5"/>
<evidence type="ECO:0000256" key="4">
    <source>
        <dbReference type="ARBA" id="ARBA00023157"/>
    </source>
</evidence>
<protein>
    <recommendedName>
        <fullName evidence="6">Glutaredoxin domain-containing protein</fullName>
    </recommendedName>
</protein>
<dbReference type="InterPro" id="IPR002109">
    <property type="entry name" value="Glutaredoxin"/>
</dbReference>
<dbReference type="CDD" id="cd03419">
    <property type="entry name" value="GRX_GRXh_1_2_like"/>
    <property type="match status" value="1"/>
</dbReference>
<dbReference type="InterPro" id="IPR011899">
    <property type="entry name" value="Glutaredoxin_euk/vir"/>
</dbReference>
<dbReference type="PROSITE" id="PS51354">
    <property type="entry name" value="GLUTAREDOXIN_2"/>
    <property type="match status" value="1"/>
</dbReference>
<organism evidence="7 8">
    <name type="scientific">Chlamydomonas reinhardtii</name>
    <name type="common">Chlamydomonas smithii</name>
    <dbReference type="NCBI Taxonomy" id="3055"/>
    <lineage>
        <taxon>Eukaryota</taxon>
        <taxon>Viridiplantae</taxon>
        <taxon>Chlorophyta</taxon>
        <taxon>core chlorophytes</taxon>
        <taxon>Chlorophyceae</taxon>
        <taxon>CS clade</taxon>
        <taxon>Chlamydomonadales</taxon>
        <taxon>Chlamydomonadaceae</taxon>
        <taxon>Chlamydomonas</taxon>
    </lineage>
</organism>
<evidence type="ECO:0000313" key="8">
    <source>
        <dbReference type="Proteomes" id="UP000006906"/>
    </source>
</evidence>
<accession>A0A2K3D3L4</accession>
<dbReference type="ExpressionAtlas" id="A0A2K3D3L4">
    <property type="expression patterns" value="baseline and differential"/>
</dbReference>
<keyword evidence="3" id="KW-0249">Electron transport</keyword>
<evidence type="ECO:0000313" key="7">
    <source>
        <dbReference type="EMBL" id="PNW75128.1"/>
    </source>
</evidence>
<keyword evidence="8" id="KW-1185">Reference proteome</keyword>
<dbReference type="GeneID" id="5728538"/>
<dbReference type="AlphaFoldDB" id="A0A2K3D3L4"/>
<dbReference type="GO" id="GO:0034599">
    <property type="term" value="P:cellular response to oxidative stress"/>
    <property type="evidence" value="ECO:0000318"/>
    <property type="project" value="GO_Central"/>
</dbReference>
<dbReference type="InterPro" id="IPR036249">
    <property type="entry name" value="Thioredoxin-like_sf"/>
</dbReference>
<proteinExistence type="inferred from homology"/>
<evidence type="ECO:0000256" key="2">
    <source>
        <dbReference type="ARBA" id="ARBA00022448"/>
    </source>
</evidence>
<reference evidence="7 8" key="1">
    <citation type="journal article" date="2007" name="Science">
        <title>The Chlamydomonas genome reveals the evolution of key animal and plant functions.</title>
        <authorList>
            <person name="Merchant S.S."/>
            <person name="Prochnik S.E."/>
            <person name="Vallon O."/>
            <person name="Harris E.H."/>
            <person name="Karpowicz S.J."/>
            <person name="Witman G.B."/>
            <person name="Terry A."/>
            <person name="Salamov A."/>
            <person name="Fritz-Laylin L.K."/>
            <person name="Marechal-Drouard L."/>
            <person name="Marshall W.F."/>
            <person name="Qu L.H."/>
            <person name="Nelson D.R."/>
            <person name="Sanderfoot A.A."/>
            <person name="Spalding M.H."/>
            <person name="Kapitonov V.V."/>
            <person name="Ren Q."/>
            <person name="Ferris P."/>
            <person name="Lindquist E."/>
            <person name="Shapiro H."/>
            <person name="Lucas S.M."/>
            <person name="Grimwood J."/>
            <person name="Schmutz J."/>
            <person name="Cardol P."/>
            <person name="Cerutti H."/>
            <person name="Chanfreau G."/>
            <person name="Chen C.L."/>
            <person name="Cognat V."/>
            <person name="Croft M.T."/>
            <person name="Dent R."/>
            <person name="Dutcher S."/>
            <person name="Fernandez E."/>
            <person name="Fukuzawa H."/>
            <person name="Gonzalez-Ballester D."/>
            <person name="Gonzalez-Halphen D."/>
            <person name="Hallmann A."/>
            <person name="Hanikenne M."/>
            <person name="Hippler M."/>
            <person name="Inwood W."/>
            <person name="Jabbari K."/>
            <person name="Kalanon M."/>
            <person name="Kuras R."/>
            <person name="Lefebvre P.A."/>
            <person name="Lemaire S.D."/>
            <person name="Lobanov A.V."/>
            <person name="Lohr M."/>
            <person name="Manuell A."/>
            <person name="Meier I."/>
            <person name="Mets L."/>
            <person name="Mittag M."/>
            <person name="Mittelmeier T."/>
            <person name="Moroney J.V."/>
            <person name="Moseley J."/>
            <person name="Napoli C."/>
            <person name="Nedelcu A.M."/>
            <person name="Niyogi K."/>
            <person name="Novoselov S.V."/>
            <person name="Paulsen I.T."/>
            <person name="Pazour G."/>
            <person name="Purton S."/>
            <person name="Ral J.P."/>
            <person name="Riano-Pachon D.M."/>
            <person name="Riekhof W."/>
            <person name="Rymarquis L."/>
            <person name="Schroda M."/>
            <person name="Stern D."/>
            <person name="Umen J."/>
            <person name="Willows R."/>
            <person name="Wilson N."/>
            <person name="Zimmer S.L."/>
            <person name="Allmer J."/>
            <person name="Balk J."/>
            <person name="Bisova K."/>
            <person name="Chen C.J."/>
            <person name="Elias M."/>
            <person name="Gendler K."/>
            <person name="Hauser C."/>
            <person name="Lamb M.R."/>
            <person name="Ledford H."/>
            <person name="Long J.C."/>
            <person name="Minagawa J."/>
            <person name="Page M.D."/>
            <person name="Pan J."/>
            <person name="Pootakham W."/>
            <person name="Roje S."/>
            <person name="Rose A."/>
            <person name="Stahlberg E."/>
            <person name="Terauchi A.M."/>
            <person name="Yang P."/>
            <person name="Ball S."/>
            <person name="Bowler C."/>
            <person name="Dieckmann C.L."/>
            <person name="Gladyshev V.N."/>
            <person name="Green P."/>
            <person name="Jorgensen R."/>
            <person name="Mayfield S."/>
            <person name="Mueller-Roeber B."/>
            <person name="Rajamani S."/>
            <person name="Sayre R.T."/>
            <person name="Brokstein P."/>
            <person name="Dubchak I."/>
            <person name="Goodstein D."/>
            <person name="Hornick L."/>
            <person name="Huang Y.W."/>
            <person name="Jhaveri J."/>
            <person name="Luo Y."/>
            <person name="Martinez D."/>
            <person name="Ngau W.C."/>
            <person name="Otillar B."/>
            <person name="Poliakov A."/>
            <person name="Porter A."/>
            <person name="Szajkowski L."/>
            <person name="Werner G."/>
            <person name="Zhou K."/>
            <person name="Grigoriev I.V."/>
            <person name="Rokhsar D.S."/>
            <person name="Grossman A.R."/>
        </authorList>
    </citation>
    <scope>NUCLEOTIDE SEQUENCE [LARGE SCALE GENOMIC DNA]</scope>
    <source>
        <strain evidence="8">CC-503</strain>
    </source>
</reference>
<comment type="similarity">
    <text evidence="1">Belongs to the glutaredoxin family. CPYC subfamily.</text>
</comment>
<keyword evidence="5" id="KW-0676">Redox-active center</keyword>
<keyword evidence="4" id="KW-1015">Disulfide bond</keyword>
<dbReference type="STRING" id="3055.A0A2K3D3L4"/>
<dbReference type="PANTHER" id="PTHR45694">
    <property type="entry name" value="GLUTAREDOXIN 2"/>
    <property type="match status" value="1"/>
</dbReference>
<dbReference type="PaxDb" id="3055-EDO96737"/>
<evidence type="ECO:0000259" key="6">
    <source>
        <dbReference type="Pfam" id="PF00462"/>
    </source>
</evidence>
<dbReference type="PRINTS" id="PR00160">
    <property type="entry name" value="GLUTAREDOXIN"/>
</dbReference>
<dbReference type="Proteomes" id="UP000006906">
    <property type="component" value="Chromosome 12"/>
</dbReference>
<dbReference type="PROSITE" id="PS00195">
    <property type="entry name" value="GLUTAREDOXIN_1"/>
    <property type="match status" value="1"/>
</dbReference>
<dbReference type="Gramene" id="PNW75128">
    <property type="protein sequence ID" value="PNW75128"/>
    <property type="gene ID" value="CHLRE_12g513750v5"/>
</dbReference>
<dbReference type="RefSeq" id="XP_001702999.2">
    <property type="nucleotide sequence ID" value="XM_001702947.2"/>
</dbReference>
<keyword evidence="2" id="KW-0813">Transport</keyword>
<dbReference type="NCBIfam" id="TIGR02180">
    <property type="entry name" value="GRX_euk"/>
    <property type="match status" value="1"/>
</dbReference>
<dbReference type="FunCoup" id="A0A2K3D3L4">
    <property type="interactions" value="1326"/>
</dbReference>
<dbReference type="SUPFAM" id="SSF52833">
    <property type="entry name" value="Thioredoxin-like"/>
    <property type="match status" value="1"/>
</dbReference>
<dbReference type="Pfam" id="PF00462">
    <property type="entry name" value="Glutaredoxin"/>
    <property type="match status" value="1"/>
</dbReference>